<protein>
    <submittedName>
        <fullName evidence="1">Uncharacterized protein</fullName>
    </submittedName>
</protein>
<gene>
    <name evidence="1" type="ORF">C2S53_015943</name>
</gene>
<proteinExistence type="predicted"/>
<name>A0AAD4J743_PERFH</name>
<evidence type="ECO:0000313" key="1">
    <source>
        <dbReference type="EMBL" id="KAH6828184.1"/>
    </source>
</evidence>
<accession>A0AAD4J743</accession>
<organism evidence="1 2">
    <name type="scientific">Perilla frutescens var. hirtella</name>
    <name type="common">Perilla citriodora</name>
    <name type="synonym">Perilla setoyensis</name>
    <dbReference type="NCBI Taxonomy" id="608512"/>
    <lineage>
        <taxon>Eukaryota</taxon>
        <taxon>Viridiplantae</taxon>
        <taxon>Streptophyta</taxon>
        <taxon>Embryophyta</taxon>
        <taxon>Tracheophyta</taxon>
        <taxon>Spermatophyta</taxon>
        <taxon>Magnoliopsida</taxon>
        <taxon>eudicotyledons</taxon>
        <taxon>Gunneridae</taxon>
        <taxon>Pentapetalae</taxon>
        <taxon>asterids</taxon>
        <taxon>lamiids</taxon>
        <taxon>Lamiales</taxon>
        <taxon>Lamiaceae</taxon>
        <taxon>Nepetoideae</taxon>
        <taxon>Elsholtzieae</taxon>
        <taxon>Perilla</taxon>
    </lineage>
</organism>
<reference evidence="1 2" key="1">
    <citation type="journal article" date="2021" name="Nat. Commun.">
        <title>Incipient diploidization of the medicinal plant Perilla within 10,000 years.</title>
        <authorList>
            <person name="Zhang Y."/>
            <person name="Shen Q."/>
            <person name="Leng L."/>
            <person name="Zhang D."/>
            <person name="Chen S."/>
            <person name="Shi Y."/>
            <person name="Ning Z."/>
            <person name="Chen S."/>
        </authorList>
    </citation>
    <scope>NUCLEOTIDE SEQUENCE [LARGE SCALE GENOMIC DNA]</scope>
    <source>
        <strain evidence="2">cv. PC099</strain>
    </source>
</reference>
<keyword evidence="2" id="KW-1185">Reference proteome</keyword>
<dbReference type="PANTHER" id="PTHR34835">
    <property type="entry name" value="OS07G0283600 PROTEIN-RELATED"/>
    <property type="match status" value="1"/>
</dbReference>
<comment type="caution">
    <text evidence="1">The sequence shown here is derived from an EMBL/GenBank/DDBJ whole genome shotgun (WGS) entry which is preliminary data.</text>
</comment>
<dbReference type="EMBL" id="SDAM02000131">
    <property type="protein sequence ID" value="KAH6828184.1"/>
    <property type="molecule type" value="Genomic_DNA"/>
</dbReference>
<dbReference type="PANTHER" id="PTHR34835:SF90">
    <property type="entry name" value="AMINOTRANSFERASE-LIKE PLANT MOBILE DOMAIN-CONTAINING PROTEIN"/>
    <property type="match status" value="1"/>
</dbReference>
<dbReference type="Proteomes" id="UP001190926">
    <property type="component" value="Unassembled WGS sequence"/>
</dbReference>
<dbReference type="AlphaFoldDB" id="A0AAD4J743"/>
<sequence length="486" mass="54272">MNEAHKQSVRDMGFGVLLNLDIHDVPPKIAYWILENFDTKRGEIILNGNRRVHISENDVQLIFGFPKGHRPIVSKAKNALGNLTEQWLKRFEDKNCKRIRASYVADDMIDEGNGGLWFKRQFLVLVTSCLIERIGNCYMSPQILDTFQDVDSVSELNWCGYVIKCLIEHTRKWQANKCKNYTGPSLFITDEVVGVDADQVAEERVHDLNGNADQHIADIPDYVAGADEQADGSQVNEYQDVGNTSNEGVEMDFSDVHIMATKLLEKGKIISEALSRIMDIITKLPANMLENTAFRKVVETTLLVSRSTCDHFGDDATSSQPSPTQEDIDFWNNPEHLVAMVEIEKAALNRHALKKKLDDIPRSSMGFHSDWYGVVNVARKVANEGCILDMGLVKTVDGEMPSFSLGLTQDFLEKTNDNASAKIPDSYIADQEPIGELIIPDVVSVDCGEKVKDAETEVVLKTYKAKGKRKVADKKGKGVGEVGKLH</sequence>
<evidence type="ECO:0000313" key="2">
    <source>
        <dbReference type="Proteomes" id="UP001190926"/>
    </source>
</evidence>